<dbReference type="RefSeq" id="WP_372563130.1">
    <property type="nucleotide sequence ID" value="NZ_JBGOSP010000007.1"/>
</dbReference>
<evidence type="ECO:0000259" key="1">
    <source>
        <dbReference type="Pfam" id="PF13378"/>
    </source>
</evidence>
<dbReference type="Gene3D" id="3.20.20.120">
    <property type="entry name" value="Enolase-like C-terminal domain"/>
    <property type="match status" value="1"/>
</dbReference>
<accession>A0ABV4SHK5</accession>
<dbReference type="InterPro" id="IPR029065">
    <property type="entry name" value="Enolase_C-like"/>
</dbReference>
<dbReference type="EMBL" id="JBGOSP010000007">
    <property type="protein sequence ID" value="MFA3837798.1"/>
    <property type="molecule type" value="Genomic_DNA"/>
</dbReference>
<sequence length="95" mass="9939">MTAAGVLDQCEALGAEAVIGNQIDGQVGTLCAVAFGAAHRATTRRAGELSNYLDVAHDLLADLLVIEGGTLRVREGAGLGLIIDPAKLEHYRLDR</sequence>
<dbReference type="Proteomes" id="UP001571476">
    <property type="component" value="Unassembled WGS sequence"/>
</dbReference>
<dbReference type="Pfam" id="PF13378">
    <property type="entry name" value="MR_MLE_C"/>
    <property type="match status" value="1"/>
</dbReference>
<dbReference type="SUPFAM" id="SSF51604">
    <property type="entry name" value="Enolase C-terminal domain-like"/>
    <property type="match status" value="1"/>
</dbReference>
<evidence type="ECO:0000313" key="2">
    <source>
        <dbReference type="EMBL" id="MFA3837798.1"/>
    </source>
</evidence>
<keyword evidence="3" id="KW-1185">Reference proteome</keyword>
<protein>
    <submittedName>
        <fullName evidence="2">Enolase C-terminal domain-like protein</fullName>
    </submittedName>
</protein>
<proteinExistence type="predicted"/>
<gene>
    <name evidence="2" type="ORF">ACEG43_16725</name>
</gene>
<evidence type="ECO:0000313" key="3">
    <source>
        <dbReference type="Proteomes" id="UP001571476"/>
    </source>
</evidence>
<dbReference type="InterPro" id="IPR036849">
    <property type="entry name" value="Enolase-like_C_sf"/>
</dbReference>
<reference evidence="2 3" key="1">
    <citation type="submission" date="2024-08" db="EMBL/GenBank/DDBJ databases">
        <title>Genome sequence of Streptomyces aureus CACIA-1.46HGO.</title>
        <authorList>
            <person name="Evangelista-Martinez Z."/>
        </authorList>
    </citation>
    <scope>NUCLEOTIDE SEQUENCE [LARGE SCALE GENOMIC DNA]</scope>
    <source>
        <strain evidence="2 3">CACIA-1.46HGO</strain>
    </source>
</reference>
<comment type="caution">
    <text evidence="2">The sequence shown here is derived from an EMBL/GenBank/DDBJ whole genome shotgun (WGS) entry which is preliminary data.</text>
</comment>
<name>A0ABV4SHK5_9ACTN</name>
<feature type="domain" description="Enolase C-terminal" evidence="1">
    <location>
        <begin position="6"/>
        <end position="86"/>
    </location>
</feature>
<organism evidence="2 3">
    <name type="scientific">Streptomyces aureus</name>
    <dbReference type="NCBI Taxonomy" id="193461"/>
    <lineage>
        <taxon>Bacteria</taxon>
        <taxon>Bacillati</taxon>
        <taxon>Actinomycetota</taxon>
        <taxon>Actinomycetes</taxon>
        <taxon>Kitasatosporales</taxon>
        <taxon>Streptomycetaceae</taxon>
        <taxon>Streptomyces</taxon>
    </lineage>
</organism>